<dbReference type="PANTHER" id="PTHR45711:SF6">
    <property type="entry name" value="CHLORIDE CHANNEL PROTEIN"/>
    <property type="match status" value="1"/>
</dbReference>
<comment type="caution">
    <text evidence="9">Lacks conserved residue(s) required for the propagation of feature annotation.</text>
</comment>
<dbReference type="Gene3D" id="3.10.580.10">
    <property type="entry name" value="CBS-domain"/>
    <property type="match status" value="1"/>
</dbReference>
<reference evidence="12 13" key="1">
    <citation type="submission" date="2023-04" db="EMBL/GenBank/DDBJ databases">
        <title>Genome of Basidiobolus ranarum AG-B5.</title>
        <authorList>
            <person name="Stajich J.E."/>
            <person name="Carter-House D."/>
            <person name="Gryganskyi A."/>
        </authorList>
    </citation>
    <scope>NUCLEOTIDE SEQUENCE [LARGE SCALE GENOMIC DNA]</scope>
    <source>
        <strain evidence="12 13">AG-B5</strain>
    </source>
</reference>
<keyword evidence="7 9" id="KW-0868">Chloride</keyword>
<dbReference type="Pfam" id="PF00571">
    <property type="entry name" value="CBS"/>
    <property type="match status" value="1"/>
</dbReference>
<evidence type="ECO:0000256" key="3">
    <source>
        <dbReference type="ARBA" id="ARBA00022692"/>
    </source>
</evidence>
<dbReference type="InterPro" id="IPR046342">
    <property type="entry name" value="CBS_dom_sf"/>
</dbReference>
<feature type="transmembrane region" description="Helical" evidence="9">
    <location>
        <begin position="607"/>
        <end position="630"/>
    </location>
</feature>
<proteinExistence type="inferred from homology"/>
<keyword evidence="8" id="KW-0129">CBS domain</keyword>
<feature type="transmembrane region" description="Helical" evidence="9">
    <location>
        <begin position="417"/>
        <end position="438"/>
    </location>
</feature>
<feature type="transmembrane region" description="Helical" evidence="9">
    <location>
        <begin position="148"/>
        <end position="169"/>
    </location>
</feature>
<keyword evidence="5 9" id="KW-0406">Ion transport</keyword>
<keyword evidence="4 9" id="KW-1133">Transmembrane helix</keyword>
<accession>A0ABR2W8S1</accession>
<evidence type="ECO:0000256" key="4">
    <source>
        <dbReference type="ARBA" id="ARBA00022989"/>
    </source>
</evidence>
<dbReference type="Proteomes" id="UP001479436">
    <property type="component" value="Unassembled WGS sequence"/>
</dbReference>
<keyword evidence="6 9" id="KW-0472">Membrane</keyword>
<evidence type="ECO:0000313" key="12">
    <source>
        <dbReference type="EMBL" id="KAK9722806.1"/>
    </source>
</evidence>
<feature type="transmembrane region" description="Helical" evidence="9">
    <location>
        <begin position="343"/>
        <end position="367"/>
    </location>
</feature>
<sequence length="817" mass="91453">MSSQSSNPSKATTSTSPTSLEANEASNESTSLLSRPMPQYSEEAVRSRNNRKKDGSKTWSPNKLNLKRRYSMSDIAQSKWLKRKSGTYDDKDNEALMGENNGIRVWYDNYTTIDWIHDSVKERVRLRQIRSIKGARGWFVNSWDSAKAWILVGLIGVVCGCVAASIASVEFWLSDIKRGFCSSNFSYTQTFCCWDSEEEHCPEWKEWSSITDIQDETLSYWFNFIIYLLFAVLFAGSSALLIFFNSKPIISSKNSKNAPPVRRYYAAGSGVPEVKTILSGFVMRGYLGLRTLCVKTVGLTLSVASGLSTGKEGPLVHIACCIGNVCSRIFDKYNKNEGKRREILSASSAAGVAVAFGAPIGGVLFSLEEVSYYFPNKTMIRSFFCAFTAAMTLKLINPFRTGKIVMFQVTYDHEWHFFEIFCFFIIGTFGGLFGALFIKCNIWWAKIRATKLKNYPIHEVLTLVMVTSIVSYWNIYTRMGSGELVTSLFKECQDEHHGDLEGLCVNEPEQFGPVVTMLLYTLLIKIVLTIFTFGCRVPCGIFIPSMVVGASFGRIVGLGVQYLQLVYPTLPIFNSCVDSTTCINPGVYAIVGAAAGLGGVTRMTVSLIVIMFELTGTLTYVLPLMISILVAKWTGDAIAPGSIYDKLIEVNGHPYLDSKTEYIRLGQTSDITEHDLQVIDVNEPNTASDLRKKLTKMINRGYPDGGLPVLDGQLLIGYIACNELEHALDKIKPEDTNIRCYFNQTFDEVENHLNDLTAYMDQAPLTISENSSMELVLELFSKLGVRYVCVVSHGQYVGMIHKKRLLVYLKEYEQQHH</sequence>
<feature type="region of interest" description="Disordered" evidence="10">
    <location>
        <begin position="1"/>
        <end position="62"/>
    </location>
</feature>
<keyword evidence="2 9" id="KW-0813">Transport</keyword>
<dbReference type="SMART" id="SM00116">
    <property type="entry name" value="CBS"/>
    <property type="match status" value="1"/>
</dbReference>
<dbReference type="Gene3D" id="1.10.3080.10">
    <property type="entry name" value="Clc chloride channel"/>
    <property type="match status" value="1"/>
</dbReference>
<comment type="subcellular location">
    <subcellularLocation>
        <location evidence="1 9">Membrane</location>
        <topology evidence="1 9">Multi-pass membrane protein</topology>
    </subcellularLocation>
</comment>
<evidence type="ECO:0000256" key="8">
    <source>
        <dbReference type="PROSITE-ProRule" id="PRU00703"/>
    </source>
</evidence>
<dbReference type="EMBL" id="JASJQH010006940">
    <property type="protein sequence ID" value="KAK9722806.1"/>
    <property type="molecule type" value="Genomic_DNA"/>
</dbReference>
<evidence type="ECO:0000256" key="6">
    <source>
        <dbReference type="ARBA" id="ARBA00023136"/>
    </source>
</evidence>
<evidence type="ECO:0000313" key="13">
    <source>
        <dbReference type="Proteomes" id="UP001479436"/>
    </source>
</evidence>
<organism evidence="12 13">
    <name type="scientific">Basidiobolus ranarum</name>
    <dbReference type="NCBI Taxonomy" id="34480"/>
    <lineage>
        <taxon>Eukaryota</taxon>
        <taxon>Fungi</taxon>
        <taxon>Fungi incertae sedis</taxon>
        <taxon>Zoopagomycota</taxon>
        <taxon>Entomophthoromycotina</taxon>
        <taxon>Basidiobolomycetes</taxon>
        <taxon>Basidiobolales</taxon>
        <taxon>Basidiobolaceae</taxon>
        <taxon>Basidiobolus</taxon>
    </lineage>
</organism>
<comment type="similarity">
    <text evidence="9">Belongs to the chloride channel (TC 2.A.49) family.</text>
</comment>
<feature type="transmembrane region" description="Helical" evidence="9">
    <location>
        <begin position="517"/>
        <end position="534"/>
    </location>
</feature>
<evidence type="ECO:0000256" key="10">
    <source>
        <dbReference type="SAM" id="MobiDB-lite"/>
    </source>
</evidence>
<name>A0ABR2W8S1_9FUNG</name>
<feature type="transmembrane region" description="Helical" evidence="9">
    <location>
        <begin position="541"/>
        <end position="563"/>
    </location>
</feature>
<comment type="caution">
    <text evidence="12">The sequence shown here is derived from an EMBL/GenBank/DDBJ whole genome shotgun (WGS) entry which is preliminary data.</text>
</comment>
<dbReference type="InterPro" id="IPR000644">
    <property type="entry name" value="CBS_dom"/>
</dbReference>
<evidence type="ECO:0000256" key="2">
    <source>
        <dbReference type="ARBA" id="ARBA00022448"/>
    </source>
</evidence>
<keyword evidence="13" id="KW-1185">Reference proteome</keyword>
<dbReference type="PRINTS" id="PR00762">
    <property type="entry name" value="CLCHANNEL"/>
</dbReference>
<evidence type="ECO:0000256" key="5">
    <source>
        <dbReference type="ARBA" id="ARBA00023065"/>
    </source>
</evidence>
<dbReference type="SUPFAM" id="SSF54631">
    <property type="entry name" value="CBS-domain pair"/>
    <property type="match status" value="1"/>
</dbReference>
<keyword evidence="3 9" id="KW-0812">Transmembrane</keyword>
<feature type="domain" description="CBS" evidence="11">
    <location>
        <begin position="760"/>
        <end position="817"/>
    </location>
</feature>
<evidence type="ECO:0000256" key="1">
    <source>
        <dbReference type="ARBA" id="ARBA00004141"/>
    </source>
</evidence>
<evidence type="ECO:0000256" key="7">
    <source>
        <dbReference type="ARBA" id="ARBA00023214"/>
    </source>
</evidence>
<dbReference type="CDD" id="cd03684">
    <property type="entry name" value="ClC_3_like"/>
    <property type="match status" value="1"/>
</dbReference>
<gene>
    <name evidence="12" type="ORF">K7432_002427</name>
</gene>
<feature type="transmembrane region" description="Helical" evidence="9">
    <location>
        <begin position="583"/>
        <end position="600"/>
    </location>
</feature>
<evidence type="ECO:0000256" key="9">
    <source>
        <dbReference type="RuleBase" id="RU361221"/>
    </source>
</evidence>
<feature type="transmembrane region" description="Helical" evidence="9">
    <location>
        <begin position="224"/>
        <end position="244"/>
    </location>
</feature>
<dbReference type="InterPro" id="IPR001807">
    <property type="entry name" value="ClC"/>
</dbReference>
<protein>
    <recommendedName>
        <fullName evidence="9">Chloride channel protein</fullName>
    </recommendedName>
</protein>
<dbReference type="Pfam" id="PF00654">
    <property type="entry name" value="Voltage_CLC"/>
    <property type="match status" value="1"/>
</dbReference>
<dbReference type="InterPro" id="IPR014743">
    <property type="entry name" value="Cl-channel_core"/>
</dbReference>
<dbReference type="PANTHER" id="PTHR45711">
    <property type="entry name" value="CHLORIDE CHANNEL PROTEIN"/>
    <property type="match status" value="1"/>
</dbReference>
<feature type="compositionally biased region" description="Low complexity" evidence="10">
    <location>
        <begin position="1"/>
        <end position="19"/>
    </location>
</feature>
<dbReference type="PROSITE" id="PS51371">
    <property type="entry name" value="CBS"/>
    <property type="match status" value="1"/>
</dbReference>
<evidence type="ECO:0000259" key="11">
    <source>
        <dbReference type="PROSITE" id="PS51371"/>
    </source>
</evidence>
<dbReference type="SUPFAM" id="SSF81340">
    <property type="entry name" value="Clc chloride channel"/>
    <property type="match status" value="1"/>
</dbReference>
<feature type="compositionally biased region" description="Polar residues" evidence="10">
    <location>
        <begin position="20"/>
        <end position="33"/>
    </location>
</feature>